<evidence type="ECO:0000313" key="4">
    <source>
        <dbReference type="Proteomes" id="UP000683925"/>
    </source>
</evidence>
<organism evidence="3 4">
    <name type="scientific">Paramecium octaurelia</name>
    <dbReference type="NCBI Taxonomy" id="43137"/>
    <lineage>
        <taxon>Eukaryota</taxon>
        <taxon>Sar</taxon>
        <taxon>Alveolata</taxon>
        <taxon>Ciliophora</taxon>
        <taxon>Intramacronucleata</taxon>
        <taxon>Oligohymenophorea</taxon>
        <taxon>Peniculida</taxon>
        <taxon>Parameciidae</taxon>
        <taxon>Paramecium</taxon>
    </lineage>
</organism>
<feature type="coiled-coil region" evidence="1">
    <location>
        <begin position="215"/>
        <end position="242"/>
    </location>
</feature>
<evidence type="ECO:0000259" key="2">
    <source>
        <dbReference type="PROSITE" id="PS50011"/>
    </source>
</evidence>
<evidence type="ECO:0000256" key="1">
    <source>
        <dbReference type="SAM" id="Coils"/>
    </source>
</evidence>
<dbReference type="GO" id="GO:1990604">
    <property type="term" value="C:IRE1-TRAF2-ASK1 complex"/>
    <property type="evidence" value="ECO:0007669"/>
    <property type="project" value="TreeGrafter"/>
</dbReference>
<evidence type="ECO:0000313" key="3">
    <source>
        <dbReference type="EMBL" id="CAD8160235.1"/>
    </source>
</evidence>
<dbReference type="PANTHER" id="PTHR13954">
    <property type="entry name" value="IRE1-RELATED"/>
    <property type="match status" value="1"/>
</dbReference>
<dbReference type="EMBL" id="CAJJDP010000038">
    <property type="protein sequence ID" value="CAD8160235.1"/>
    <property type="molecule type" value="Genomic_DNA"/>
</dbReference>
<proteinExistence type="predicted"/>
<comment type="caution">
    <text evidence="3">The sequence shown here is derived from an EMBL/GenBank/DDBJ whole genome shotgun (WGS) entry which is preliminary data.</text>
</comment>
<dbReference type="GO" id="GO:0051082">
    <property type="term" value="F:unfolded protein binding"/>
    <property type="evidence" value="ECO:0007669"/>
    <property type="project" value="TreeGrafter"/>
</dbReference>
<accession>A0A8S1U588</accession>
<sequence>MQNKYKKVQDIFIEMDKKCLLEQNKYETRLGLCEIDGHKKHAVIKIIGNDNQPESLRQIEAIRNMAAKTQMLKGNPYIVECYSRQRTQNTFYFAFKKCKQNILQATLDFYEILHLLASMIQLLKLFQQKGEYHGNLKPTNIFQQKKLNSTICFSTTDFFPFQYSNRIQEEYIDPEFDKERPSIANDIYSLGKVCNFVIKNRKCPYQNLINQMSCSKQDRIKLDQLELQVEQMIEKYEQKSLRMELNQKGITEEVIQKIIMQQVENQKKKQQEQIKWSDFEMSLTADKDFNLRDRAQFLYLMSQEIRNLQSIDQFLLDCLILSCLSESYNSYQECQKITQNKKLKQLVESDLMQMNKYLNIINLQCELYVQDLILKEYDVGFLKQYISTYSQPNNLFKKALSLVMEDIINKNLTKELQLNDELDKSDIKALNYILVSNQMKQDVCYDYKGLQQFIQSQLQVVQL</sequence>
<dbReference type="PROSITE" id="PS50011">
    <property type="entry name" value="PROTEIN_KINASE_DOM"/>
    <property type="match status" value="1"/>
</dbReference>
<dbReference type="Proteomes" id="UP000683925">
    <property type="component" value="Unassembled WGS sequence"/>
</dbReference>
<keyword evidence="4" id="KW-1185">Reference proteome</keyword>
<dbReference type="GO" id="GO:0005524">
    <property type="term" value="F:ATP binding"/>
    <property type="evidence" value="ECO:0007669"/>
    <property type="project" value="InterPro"/>
</dbReference>
<feature type="domain" description="Protein kinase" evidence="2">
    <location>
        <begin position="1"/>
        <end position="260"/>
    </location>
</feature>
<dbReference type="GO" id="GO:0036498">
    <property type="term" value="P:IRE1-mediated unfolded protein response"/>
    <property type="evidence" value="ECO:0007669"/>
    <property type="project" value="TreeGrafter"/>
</dbReference>
<dbReference type="GO" id="GO:0004521">
    <property type="term" value="F:RNA endonuclease activity"/>
    <property type="evidence" value="ECO:0007669"/>
    <property type="project" value="InterPro"/>
</dbReference>
<dbReference type="GO" id="GO:0004674">
    <property type="term" value="F:protein serine/threonine kinase activity"/>
    <property type="evidence" value="ECO:0007669"/>
    <property type="project" value="InterPro"/>
</dbReference>
<gene>
    <name evidence="3" type="ORF">POCTA_138.1.T0380070</name>
</gene>
<name>A0A8S1U588_PAROT</name>
<reference evidence="3" key="1">
    <citation type="submission" date="2021-01" db="EMBL/GenBank/DDBJ databases">
        <authorList>
            <consortium name="Genoscope - CEA"/>
            <person name="William W."/>
        </authorList>
    </citation>
    <scope>NUCLEOTIDE SEQUENCE</scope>
</reference>
<protein>
    <recommendedName>
        <fullName evidence="2">Protein kinase domain-containing protein</fullName>
    </recommendedName>
</protein>
<dbReference type="InterPro" id="IPR045133">
    <property type="entry name" value="IRE1/2-like"/>
</dbReference>
<dbReference type="InterPro" id="IPR000719">
    <property type="entry name" value="Prot_kinase_dom"/>
</dbReference>
<keyword evidence="1" id="KW-0175">Coiled coil</keyword>
<dbReference type="AlphaFoldDB" id="A0A8S1U588"/>
<dbReference type="PANTHER" id="PTHR13954:SF6">
    <property type="entry name" value="NON-SPECIFIC SERINE_THREONINE PROTEIN KINASE"/>
    <property type="match status" value="1"/>
</dbReference>
<dbReference type="OMA" id="YIVECYS"/>
<dbReference type="OrthoDB" id="291577at2759"/>